<reference evidence="4" key="1">
    <citation type="submission" date="2025-08" db="UniProtKB">
        <authorList>
            <consortium name="Ensembl"/>
        </authorList>
    </citation>
    <scope>IDENTIFICATION</scope>
</reference>
<dbReference type="GO" id="GO:0030544">
    <property type="term" value="F:Hsp70 protein binding"/>
    <property type="evidence" value="ECO:0007669"/>
    <property type="project" value="TreeGrafter"/>
</dbReference>
<proteinExistence type="predicted"/>
<dbReference type="PANTHER" id="PTHR45883">
    <property type="entry name" value="HSC70-INTERACTING PROTEIN"/>
    <property type="match status" value="1"/>
</dbReference>
<dbReference type="Proteomes" id="UP000694541">
    <property type="component" value="Unplaced"/>
</dbReference>
<keyword evidence="1" id="KW-0677">Repeat</keyword>
<name>A0A8B9NK58_9AVES</name>
<dbReference type="PANTHER" id="PTHR45883:SF2">
    <property type="entry name" value="HSC70-INTERACTING PROTEIN"/>
    <property type="match status" value="1"/>
</dbReference>
<keyword evidence="2" id="KW-0802">TPR repeat</keyword>
<reference evidence="4" key="2">
    <citation type="submission" date="2025-09" db="UniProtKB">
        <authorList>
            <consortium name="Ensembl"/>
        </authorList>
    </citation>
    <scope>IDENTIFICATION</scope>
</reference>
<dbReference type="Ensembl" id="ENSANIT00000023849.1">
    <property type="protein sequence ID" value="ENSANIP00000023080.1"/>
    <property type="gene ID" value="ENSANIG00000015698.1"/>
</dbReference>
<evidence type="ECO:0000313" key="5">
    <source>
        <dbReference type="Proteomes" id="UP000694541"/>
    </source>
</evidence>
<evidence type="ECO:0000256" key="3">
    <source>
        <dbReference type="SAM" id="MobiDB-lite"/>
    </source>
</evidence>
<organism evidence="4 5">
    <name type="scientific">Accipiter nisus</name>
    <name type="common">Eurasian sparrowhawk</name>
    <dbReference type="NCBI Taxonomy" id="211598"/>
    <lineage>
        <taxon>Eukaryota</taxon>
        <taxon>Metazoa</taxon>
        <taxon>Chordata</taxon>
        <taxon>Craniata</taxon>
        <taxon>Vertebrata</taxon>
        <taxon>Euteleostomi</taxon>
        <taxon>Archelosauria</taxon>
        <taxon>Archosauria</taxon>
        <taxon>Dinosauria</taxon>
        <taxon>Saurischia</taxon>
        <taxon>Theropoda</taxon>
        <taxon>Coelurosauria</taxon>
        <taxon>Aves</taxon>
        <taxon>Neognathae</taxon>
        <taxon>Neoaves</taxon>
        <taxon>Telluraves</taxon>
        <taxon>Accipitrimorphae</taxon>
        <taxon>Accipitriformes</taxon>
        <taxon>Accipitridae</taxon>
        <taxon>Accipitrinae</taxon>
        <taxon>Accipiter</taxon>
    </lineage>
</organism>
<feature type="compositionally biased region" description="Polar residues" evidence="3">
    <location>
        <begin position="39"/>
        <end position="48"/>
    </location>
</feature>
<evidence type="ECO:0000256" key="1">
    <source>
        <dbReference type="ARBA" id="ARBA00022737"/>
    </source>
</evidence>
<feature type="compositionally biased region" description="Acidic residues" evidence="3">
    <location>
        <begin position="63"/>
        <end position="94"/>
    </location>
</feature>
<dbReference type="InterPro" id="IPR011990">
    <property type="entry name" value="TPR-like_helical_dom_sf"/>
</dbReference>
<protein>
    <submittedName>
        <fullName evidence="4">Uncharacterized protein</fullName>
    </submittedName>
</protein>
<evidence type="ECO:0000256" key="2">
    <source>
        <dbReference type="ARBA" id="ARBA00022803"/>
    </source>
</evidence>
<dbReference type="Gene3D" id="1.25.40.10">
    <property type="entry name" value="Tetratricopeptide repeat domain"/>
    <property type="match status" value="1"/>
</dbReference>
<feature type="region of interest" description="Disordered" evidence="3">
    <location>
        <begin position="39"/>
        <end position="94"/>
    </location>
</feature>
<keyword evidence="5" id="KW-1185">Reference proteome</keyword>
<dbReference type="AlphaFoldDB" id="A0A8B9NK58"/>
<dbReference type="SUPFAM" id="SSF48452">
    <property type="entry name" value="TPR-like"/>
    <property type="match status" value="1"/>
</dbReference>
<sequence>SSFWDQSTIPSSRILAKSDPSFLNSEVHCFLWKSIESTENDLPSASSKTDAKEPVTAAGKFLEDEELGKDESELETDNEGEVEPEEDESPEMGDENLEVTSDMMKQADEKKKGAFDAVGRGEFQKALFTDAIRFNPQLAVLYVSRASVYLRLLKPIAAIRDCDKAFQLLCHWHKAARDLELSWGQSANYSLNNWK</sequence>
<accession>A0A8B9NK58</accession>
<evidence type="ECO:0000313" key="4">
    <source>
        <dbReference type="Ensembl" id="ENSANIP00000023080.1"/>
    </source>
</evidence>